<comment type="subcellular location">
    <subcellularLocation>
        <location evidence="1">Mitochondrion</location>
    </subcellularLocation>
</comment>
<keyword evidence="7" id="KW-1185">Reference proteome</keyword>
<feature type="region of interest" description="Disordered" evidence="5">
    <location>
        <begin position="113"/>
        <end position="144"/>
    </location>
</feature>
<evidence type="ECO:0000313" key="6">
    <source>
        <dbReference type="EMBL" id="KAJ7356887.1"/>
    </source>
</evidence>
<gene>
    <name evidence="6" type="ORF">DFH08DRAFT_468055</name>
</gene>
<keyword evidence="4" id="KW-0496">Mitochondrion</keyword>
<dbReference type="InterPro" id="IPR010591">
    <property type="entry name" value="ATP11"/>
</dbReference>
<feature type="region of interest" description="Disordered" evidence="5">
    <location>
        <begin position="242"/>
        <end position="267"/>
    </location>
</feature>
<name>A0AAD7AF02_9AGAR</name>
<dbReference type="PANTHER" id="PTHR13126:SF0">
    <property type="entry name" value="ATP SYNTHASE MITOCHONDRIAL F1 COMPLEX ASSEMBLY FACTOR 1"/>
    <property type="match status" value="1"/>
</dbReference>
<sequence>MPVQTTCDIEWYCRLARKPAHFLKAWEWIGDATCSFSTTMHRINRLHSIARSTRRAVPKITHPDLFVSRVSPRCLHTQYEDKYSEKLRKIAEERGLSVSELKAKIKLEQEELRRQQRDVAPPQSQSEQESSVESGRKDSSPIKPLSSLLNIPRILASPHTAEQIEALWTVYHASRSNGTGRGYLCASIPLDVYTKMASNAAKYPMFVVPVRRDRDPASPPAEDEADAAHEFYFLQWASHDAPPVPSPSDGDLFSPPPAAKPEGTNPQISTVMFTPLQEYKLRGSFATPYLVLTNYTDLAHSHGIVLLRGELTPAAATGSAGVDGRYLLGQEDAHRLSMSVRDFYLPSGDDGFLEREGLVKAFHEAPNEFEWEKLLKYAV</sequence>
<protein>
    <submittedName>
        <fullName evidence="6">ATP11 protein-domain-containing protein</fullName>
    </submittedName>
</protein>
<evidence type="ECO:0000256" key="5">
    <source>
        <dbReference type="SAM" id="MobiDB-lite"/>
    </source>
</evidence>
<evidence type="ECO:0000256" key="2">
    <source>
        <dbReference type="ARBA" id="ARBA00009116"/>
    </source>
</evidence>
<evidence type="ECO:0000256" key="1">
    <source>
        <dbReference type="ARBA" id="ARBA00004173"/>
    </source>
</evidence>
<dbReference type="Proteomes" id="UP001218218">
    <property type="component" value="Unassembled WGS sequence"/>
</dbReference>
<dbReference type="GO" id="GO:0033615">
    <property type="term" value="P:mitochondrial proton-transporting ATP synthase complex assembly"/>
    <property type="evidence" value="ECO:0007669"/>
    <property type="project" value="TreeGrafter"/>
</dbReference>
<comment type="similarity">
    <text evidence="2">Belongs to the ATP11 family.</text>
</comment>
<dbReference type="GO" id="GO:0005739">
    <property type="term" value="C:mitochondrion"/>
    <property type="evidence" value="ECO:0007669"/>
    <property type="project" value="UniProtKB-SubCell"/>
</dbReference>
<keyword evidence="3" id="KW-0809">Transit peptide</keyword>
<accession>A0AAD7AF02</accession>
<evidence type="ECO:0000256" key="4">
    <source>
        <dbReference type="ARBA" id="ARBA00023128"/>
    </source>
</evidence>
<organism evidence="6 7">
    <name type="scientific">Mycena albidolilacea</name>
    <dbReference type="NCBI Taxonomy" id="1033008"/>
    <lineage>
        <taxon>Eukaryota</taxon>
        <taxon>Fungi</taxon>
        <taxon>Dikarya</taxon>
        <taxon>Basidiomycota</taxon>
        <taxon>Agaricomycotina</taxon>
        <taxon>Agaricomycetes</taxon>
        <taxon>Agaricomycetidae</taxon>
        <taxon>Agaricales</taxon>
        <taxon>Marasmiineae</taxon>
        <taxon>Mycenaceae</taxon>
        <taxon>Mycena</taxon>
    </lineage>
</organism>
<reference evidence="6" key="1">
    <citation type="submission" date="2023-03" db="EMBL/GenBank/DDBJ databases">
        <title>Massive genome expansion in bonnet fungi (Mycena s.s.) driven by repeated elements and novel gene families across ecological guilds.</title>
        <authorList>
            <consortium name="Lawrence Berkeley National Laboratory"/>
            <person name="Harder C.B."/>
            <person name="Miyauchi S."/>
            <person name="Viragh M."/>
            <person name="Kuo A."/>
            <person name="Thoen E."/>
            <person name="Andreopoulos B."/>
            <person name="Lu D."/>
            <person name="Skrede I."/>
            <person name="Drula E."/>
            <person name="Henrissat B."/>
            <person name="Morin E."/>
            <person name="Kohler A."/>
            <person name="Barry K."/>
            <person name="LaButti K."/>
            <person name="Morin E."/>
            <person name="Salamov A."/>
            <person name="Lipzen A."/>
            <person name="Mereny Z."/>
            <person name="Hegedus B."/>
            <person name="Baldrian P."/>
            <person name="Stursova M."/>
            <person name="Weitz H."/>
            <person name="Taylor A."/>
            <person name="Grigoriev I.V."/>
            <person name="Nagy L.G."/>
            <person name="Martin F."/>
            <person name="Kauserud H."/>
        </authorList>
    </citation>
    <scope>NUCLEOTIDE SEQUENCE</scope>
    <source>
        <strain evidence="6">CBHHK002</strain>
    </source>
</reference>
<dbReference type="Pfam" id="PF06644">
    <property type="entry name" value="ATP11"/>
    <property type="match status" value="1"/>
</dbReference>
<evidence type="ECO:0000313" key="7">
    <source>
        <dbReference type="Proteomes" id="UP001218218"/>
    </source>
</evidence>
<dbReference type="EMBL" id="JARIHO010000008">
    <property type="protein sequence ID" value="KAJ7356887.1"/>
    <property type="molecule type" value="Genomic_DNA"/>
</dbReference>
<proteinExistence type="inferred from homology"/>
<dbReference type="AlphaFoldDB" id="A0AAD7AF02"/>
<dbReference type="PANTHER" id="PTHR13126">
    <property type="entry name" value="CHAPERONE ATP11"/>
    <property type="match status" value="1"/>
</dbReference>
<evidence type="ECO:0000256" key="3">
    <source>
        <dbReference type="ARBA" id="ARBA00022946"/>
    </source>
</evidence>
<comment type="caution">
    <text evidence="6">The sequence shown here is derived from an EMBL/GenBank/DDBJ whole genome shotgun (WGS) entry which is preliminary data.</text>
</comment>
<feature type="compositionally biased region" description="Low complexity" evidence="5">
    <location>
        <begin position="123"/>
        <end position="133"/>
    </location>
</feature>